<dbReference type="Proteomes" id="UP000295210">
    <property type="component" value="Unassembled WGS sequence"/>
</dbReference>
<keyword evidence="1" id="KW-1133">Transmembrane helix</keyword>
<proteinExistence type="predicted"/>
<evidence type="ECO:0000313" key="2">
    <source>
        <dbReference type="EMBL" id="TCK74199.1"/>
    </source>
</evidence>
<accession>A0A4R1LCE3</accession>
<feature type="transmembrane region" description="Helical" evidence="1">
    <location>
        <begin position="39"/>
        <end position="61"/>
    </location>
</feature>
<comment type="caution">
    <text evidence="2">The sequence shown here is derived from an EMBL/GenBank/DDBJ whole genome shotgun (WGS) entry which is preliminary data.</text>
</comment>
<protein>
    <submittedName>
        <fullName evidence="2">Uncharacterized protein</fullName>
    </submittedName>
</protein>
<gene>
    <name evidence="2" type="ORF">C7378_1821</name>
</gene>
<evidence type="ECO:0000313" key="3">
    <source>
        <dbReference type="Proteomes" id="UP000295210"/>
    </source>
</evidence>
<dbReference type="AlphaFoldDB" id="A0A4R1LCE3"/>
<keyword evidence="1" id="KW-0812">Transmembrane</keyword>
<keyword evidence="3" id="KW-1185">Reference proteome</keyword>
<name>A0A4R1LCE3_9BACT</name>
<dbReference type="OrthoDB" id="119788at2"/>
<evidence type="ECO:0000256" key="1">
    <source>
        <dbReference type="SAM" id="Phobius"/>
    </source>
</evidence>
<sequence>MPAAPHLKPVEDTVPMVHGEVAIGEDLEFQRRWWRFERIVWIAFALIVLLDLLGVFGKGYFAKGHIHQGPVEVKFERVERLGTPSIMTIHFAPEAIHRGTVQLWVSESVVGDLGNRRIIPQPESSTVGNSGVSYIFPASGGRSSVLFALQPASPGVFRFALRVPGVNEIRSRVVVMP</sequence>
<dbReference type="EMBL" id="SMGK01000002">
    <property type="protein sequence ID" value="TCK74199.1"/>
    <property type="molecule type" value="Genomic_DNA"/>
</dbReference>
<dbReference type="RefSeq" id="WP_131994899.1">
    <property type="nucleotide sequence ID" value="NZ_SMGK01000002.1"/>
</dbReference>
<organism evidence="2 3">
    <name type="scientific">Acidipila rosea</name>
    <dbReference type="NCBI Taxonomy" id="768535"/>
    <lineage>
        <taxon>Bacteria</taxon>
        <taxon>Pseudomonadati</taxon>
        <taxon>Acidobacteriota</taxon>
        <taxon>Terriglobia</taxon>
        <taxon>Terriglobales</taxon>
        <taxon>Acidobacteriaceae</taxon>
        <taxon>Acidipila</taxon>
    </lineage>
</organism>
<reference evidence="2 3" key="1">
    <citation type="submission" date="2019-03" db="EMBL/GenBank/DDBJ databases">
        <title>Genomic Encyclopedia of Type Strains, Phase IV (KMG-IV): sequencing the most valuable type-strain genomes for metagenomic binning, comparative biology and taxonomic classification.</title>
        <authorList>
            <person name="Goeker M."/>
        </authorList>
    </citation>
    <scope>NUCLEOTIDE SEQUENCE [LARGE SCALE GENOMIC DNA]</scope>
    <source>
        <strain evidence="2 3">DSM 103428</strain>
    </source>
</reference>
<keyword evidence="1" id="KW-0472">Membrane</keyword>